<reference evidence="2" key="1">
    <citation type="submission" date="2021-01" db="EMBL/GenBank/DDBJ databases">
        <title>Whole genome shotgun sequence of Spirilliplanes yamanashiensis NBRC 15828.</title>
        <authorList>
            <person name="Komaki H."/>
            <person name="Tamura T."/>
        </authorList>
    </citation>
    <scope>NUCLEOTIDE SEQUENCE</scope>
    <source>
        <strain evidence="2">NBRC 15828</strain>
    </source>
</reference>
<dbReference type="RefSeq" id="WP_203940132.1">
    <property type="nucleotide sequence ID" value="NZ_BAAAGJ010000023.1"/>
</dbReference>
<keyword evidence="3" id="KW-1185">Reference proteome</keyword>
<proteinExistence type="predicted"/>
<dbReference type="Pfam" id="PF13480">
    <property type="entry name" value="Acetyltransf_6"/>
    <property type="match status" value="1"/>
</dbReference>
<dbReference type="InterPro" id="IPR016181">
    <property type="entry name" value="Acyl_CoA_acyltransferase"/>
</dbReference>
<dbReference type="Proteomes" id="UP000652013">
    <property type="component" value="Unassembled WGS sequence"/>
</dbReference>
<name>A0A8J4DL58_9ACTN</name>
<feature type="domain" description="BioF2-like acetyltransferase" evidence="1">
    <location>
        <begin position="175"/>
        <end position="318"/>
    </location>
</feature>
<evidence type="ECO:0000313" key="2">
    <source>
        <dbReference type="EMBL" id="GIJ04904.1"/>
    </source>
</evidence>
<organism evidence="2 3">
    <name type="scientific">Spirilliplanes yamanashiensis</name>
    <dbReference type="NCBI Taxonomy" id="42233"/>
    <lineage>
        <taxon>Bacteria</taxon>
        <taxon>Bacillati</taxon>
        <taxon>Actinomycetota</taxon>
        <taxon>Actinomycetes</taxon>
        <taxon>Micromonosporales</taxon>
        <taxon>Micromonosporaceae</taxon>
        <taxon>Spirilliplanes</taxon>
    </lineage>
</organism>
<comment type="caution">
    <text evidence="2">The sequence shown here is derived from an EMBL/GenBank/DDBJ whole genome shotgun (WGS) entry which is preliminary data.</text>
</comment>
<accession>A0A8J4DL58</accession>
<evidence type="ECO:0000259" key="1">
    <source>
        <dbReference type="Pfam" id="PF13480"/>
    </source>
</evidence>
<dbReference type="AlphaFoldDB" id="A0A8J4DL58"/>
<dbReference type="SUPFAM" id="SSF55729">
    <property type="entry name" value="Acyl-CoA N-acyltransferases (Nat)"/>
    <property type="match status" value="1"/>
</dbReference>
<gene>
    <name evidence="2" type="ORF">Sya03_42560</name>
</gene>
<evidence type="ECO:0000313" key="3">
    <source>
        <dbReference type="Proteomes" id="UP000652013"/>
    </source>
</evidence>
<dbReference type="Gene3D" id="3.40.630.30">
    <property type="match status" value="1"/>
</dbReference>
<sequence>MALSAEILTDPAQLERERAGWDAAAVAAARPYCAPAWALPWWASARPAGAELRAVAVRDAGELVAMAPFYVTRDRFGIATWRLLADVTSSFAEPVTAPGRRAEVAAAIGAALRDSGEAVDVLALQDVPADGAWATLLRQNWPGRRPALAPVSTTRAPYVDLPAGGYDAWLAGRSRNFRQQIRARQRDFAKAGGTFRRAASPAEYDAALHDFVRLHMDRWQERGGSAALTPEVVAMLRGAGRSAGPGRLHLWTAEVDGAAVGTALFVSAGDETHYWLGGFDEAWARCSPSLLLLVEGVRHAAQTGLRRLSLGPGTGSYKYRLATGEQTLETVDLLPHGLRFPYVRLCQSPYRFYRLASRRTPPAVKQLLRRAA</sequence>
<protein>
    <recommendedName>
        <fullName evidence="1">BioF2-like acetyltransferase domain-containing protein</fullName>
    </recommendedName>
</protein>
<dbReference type="EMBL" id="BOOY01000030">
    <property type="protein sequence ID" value="GIJ04904.1"/>
    <property type="molecule type" value="Genomic_DNA"/>
</dbReference>
<dbReference type="InterPro" id="IPR038740">
    <property type="entry name" value="BioF2-like_GNAT_dom"/>
</dbReference>